<dbReference type="RefSeq" id="WP_034568552.1">
    <property type="nucleotide sequence ID" value="NZ_JQBS01000001.1"/>
</dbReference>
<dbReference type="PATRIC" id="fig|1449336.4.peg.1030"/>
<gene>
    <name evidence="4" type="ORF">IV74_GL001006</name>
</gene>
<reference evidence="4 5" key="1">
    <citation type="journal article" date="2015" name="Genome Announc.">
        <title>Expanding the biotechnology potential of lactobacilli through comparative genomics of 213 strains and associated genera.</title>
        <authorList>
            <person name="Sun Z."/>
            <person name="Harris H.M."/>
            <person name="McCann A."/>
            <person name="Guo C."/>
            <person name="Argimon S."/>
            <person name="Zhang W."/>
            <person name="Yang X."/>
            <person name="Jeffery I.B."/>
            <person name="Cooney J.C."/>
            <person name="Kagawa T.F."/>
            <person name="Liu W."/>
            <person name="Song Y."/>
            <person name="Salvetti E."/>
            <person name="Wrobel A."/>
            <person name="Rasinkangas P."/>
            <person name="Parkhill J."/>
            <person name="Rea M.C."/>
            <person name="O'Sullivan O."/>
            <person name="Ritari J."/>
            <person name="Douillard F.P."/>
            <person name="Paul Ross R."/>
            <person name="Yang R."/>
            <person name="Briner A.E."/>
            <person name="Felis G.E."/>
            <person name="de Vos W.M."/>
            <person name="Barrangou R."/>
            <person name="Klaenhammer T.R."/>
            <person name="Caufield P.W."/>
            <person name="Cui Y."/>
            <person name="Zhang H."/>
            <person name="O'Toole P.W."/>
        </authorList>
    </citation>
    <scope>NUCLEOTIDE SEQUENCE [LARGE SCALE GENOMIC DNA]</scope>
    <source>
        <strain evidence="4 5">DSM 20623</strain>
    </source>
</reference>
<dbReference type="AlphaFoldDB" id="A0A0R2I6X3"/>
<comment type="similarity">
    <text evidence="1">In the N-terminal section; belongs to the LXG family.</text>
</comment>
<comment type="caution">
    <text evidence="4">The sequence shown here is derived from an EMBL/GenBank/DDBJ whole genome shotgun (WGS) entry which is preliminary data.</text>
</comment>
<evidence type="ECO:0000313" key="5">
    <source>
        <dbReference type="Proteomes" id="UP000051658"/>
    </source>
</evidence>
<dbReference type="Proteomes" id="UP000051658">
    <property type="component" value="Unassembled WGS sequence"/>
</dbReference>
<dbReference type="PROSITE" id="PS51756">
    <property type="entry name" value="LXG"/>
    <property type="match status" value="1"/>
</dbReference>
<dbReference type="GeneID" id="89589515"/>
<evidence type="ECO:0000313" key="4">
    <source>
        <dbReference type="EMBL" id="KRN57751.1"/>
    </source>
</evidence>
<protein>
    <recommendedName>
        <fullName evidence="3">LXG domain-containing protein</fullName>
    </recommendedName>
</protein>
<dbReference type="InterPro" id="IPR006829">
    <property type="entry name" value="LXG_dom"/>
</dbReference>
<proteinExistence type="inferred from homology"/>
<keyword evidence="2" id="KW-0175">Coiled coil</keyword>
<organism evidence="4 5">
    <name type="scientific">Carnobacterium divergens DSM 20623</name>
    <dbReference type="NCBI Taxonomy" id="1449336"/>
    <lineage>
        <taxon>Bacteria</taxon>
        <taxon>Bacillati</taxon>
        <taxon>Bacillota</taxon>
        <taxon>Bacilli</taxon>
        <taxon>Lactobacillales</taxon>
        <taxon>Carnobacteriaceae</taxon>
        <taxon>Carnobacterium</taxon>
    </lineage>
</organism>
<evidence type="ECO:0000259" key="3">
    <source>
        <dbReference type="PROSITE" id="PS51756"/>
    </source>
</evidence>
<evidence type="ECO:0000256" key="1">
    <source>
        <dbReference type="ARBA" id="ARBA00034117"/>
    </source>
</evidence>
<accession>A0A0R2I6X3</accession>
<evidence type="ECO:0000256" key="2">
    <source>
        <dbReference type="SAM" id="Coils"/>
    </source>
</evidence>
<name>A0A0R2I6X3_CARDV</name>
<dbReference type="EMBL" id="JQBS01000001">
    <property type="protein sequence ID" value="KRN57751.1"/>
    <property type="molecule type" value="Genomic_DNA"/>
</dbReference>
<dbReference type="Pfam" id="PF04740">
    <property type="entry name" value="LXG"/>
    <property type="match status" value="1"/>
</dbReference>
<feature type="domain" description="LXG" evidence="3">
    <location>
        <begin position="1"/>
        <end position="225"/>
    </location>
</feature>
<keyword evidence="5" id="KW-1185">Reference proteome</keyword>
<sequence length="382" mass="43761">MTKIDISEFSQLLSDLQKLKLTVGWSLTGTKATFQEFKNDTSLKGSAWDTTKQFFFEGYIPIIDGMNDPFYLLVETTEQFIHDFENEVTTESVKLDLEQLADLQARRDELQQKKEDWFHKLADVASKIPWAGQLFDDYSLFQANKKVALLEDFESFINRHGSDFSVLNNQIEQALLGLDELGKQKSFNGDQKRYQAVDFSKSNWYKKVTDYHKEHGTHIEEVQKRDIENFKEMAKVAGSAVAMDSFAMNNEIAGMAGPLYNATENYFSGINVPTNKGIKEQVINSNARVDDDFATDIFLPKSYYENNYAPIDGTPNSKIIFKRLGSSGNIEESLVFYNQYGKQSVRVDLSNHGNSLHHTEPHVHEFFYINGGKIYCQKQNIF</sequence>
<feature type="coiled-coil region" evidence="2">
    <location>
        <begin position="93"/>
        <end position="120"/>
    </location>
</feature>